<organism evidence="1 2">
    <name type="scientific">Pseudomonas putida</name>
    <name type="common">Arthrobacter siderocapsulatus</name>
    <dbReference type="NCBI Taxonomy" id="303"/>
    <lineage>
        <taxon>Bacteria</taxon>
        <taxon>Pseudomonadati</taxon>
        <taxon>Pseudomonadota</taxon>
        <taxon>Gammaproteobacteria</taxon>
        <taxon>Pseudomonadales</taxon>
        <taxon>Pseudomonadaceae</taxon>
        <taxon>Pseudomonas</taxon>
    </lineage>
</organism>
<evidence type="ECO:0000313" key="2">
    <source>
        <dbReference type="Proteomes" id="UP001161257"/>
    </source>
</evidence>
<sequence length="80" mass="9654">MNFMFRIWNFLFPDRRSEAEIRREREFIEAVNKLKTLRVERGVMSIDPEEIRDQVLRSREAAKHLVDPAHRKRSRTGAED</sequence>
<proteinExistence type="predicted"/>
<accession>A0AA37RB66</accession>
<name>A0AA37RB66_PSEPU</name>
<protein>
    <submittedName>
        <fullName evidence="1">Uncharacterized protein</fullName>
    </submittedName>
</protein>
<dbReference type="EMBL" id="BSKJ01000004">
    <property type="protein sequence ID" value="GLO35500.1"/>
    <property type="molecule type" value="Genomic_DNA"/>
</dbReference>
<gene>
    <name evidence="1" type="ORF">PPUN14671_23330</name>
</gene>
<evidence type="ECO:0000313" key="1">
    <source>
        <dbReference type="EMBL" id="GLO35500.1"/>
    </source>
</evidence>
<dbReference type="AlphaFoldDB" id="A0AA37RB66"/>
<dbReference type="Proteomes" id="UP001161257">
    <property type="component" value="Unassembled WGS sequence"/>
</dbReference>
<dbReference type="RefSeq" id="WP_284353556.1">
    <property type="nucleotide sequence ID" value="NZ_BSKF01000002.1"/>
</dbReference>
<reference evidence="1" key="1">
    <citation type="submission" date="2023-01" db="EMBL/GenBank/DDBJ databases">
        <title>Whole-genome sequence of Pseudomonas putida NBRC 14671.</title>
        <authorList>
            <person name="Morohoshi T."/>
            <person name="Someya N."/>
        </authorList>
    </citation>
    <scope>NUCLEOTIDE SEQUENCE</scope>
    <source>
        <strain evidence="1">NBRC 14671</strain>
    </source>
</reference>
<comment type="caution">
    <text evidence="1">The sequence shown here is derived from an EMBL/GenBank/DDBJ whole genome shotgun (WGS) entry which is preliminary data.</text>
</comment>